<dbReference type="Gene3D" id="3.30.1150.10">
    <property type="match status" value="1"/>
</dbReference>
<protein>
    <submittedName>
        <fullName evidence="2">Cell envelope biogenesis protein TolA</fullName>
    </submittedName>
</protein>
<feature type="compositionally biased region" description="Basic and acidic residues" evidence="1">
    <location>
        <begin position="113"/>
        <end position="133"/>
    </location>
</feature>
<evidence type="ECO:0000313" key="3">
    <source>
        <dbReference type="Proteomes" id="UP001259572"/>
    </source>
</evidence>
<feature type="compositionally biased region" description="Pro residues" evidence="1">
    <location>
        <begin position="98"/>
        <end position="110"/>
    </location>
</feature>
<evidence type="ECO:0000256" key="1">
    <source>
        <dbReference type="SAM" id="MobiDB-lite"/>
    </source>
</evidence>
<reference evidence="2 3" key="1">
    <citation type="submission" date="2023-05" db="EMBL/GenBank/DDBJ databases">
        <authorList>
            <person name="Guo Y."/>
        </authorList>
    </citation>
    <scope>NUCLEOTIDE SEQUENCE [LARGE SCALE GENOMIC DNA]</scope>
    <source>
        <strain evidence="2 3">GR2756</strain>
    </source>
</reference>
<name>A0ABU3QCP5_9SPHN</name>
<keyword evidence="3" id="KW-1185">Reference proteome</keyword>
<dbReference type="SUPFAM" id="SSF74653">
    <property type="entry name" value="TolA/TonB C-terminal domain"/>
    <property type="match status" value="1"/>
</dbReference>
<organism evidence="2 3">
    <name type="scientific">Sphingosinicella rhizophila</name>
    <dbReference type="NCBI Taxonomy" id="3050082"/>
    <lineage>
        <taxon>Bacteria</taxon>
        <taxon>Pseudomonadati</taxon>
        <taxon>Pseudomonadota</taxon>
        <taxon>Alphaproteobacteria</taxon>
        <taxon>Sphingomonadales</taxon>
        <taxon>Sphingosinicellaceae</taxon>
        <taxon>Sphingosinicella</taxon>
    </lineage>
</organism>
<dbReference type="RefSeq" id="WP_315728505.1">
    <property type="nucleotide sequence ID" value="NZ_JAVUPU010000014.1"/>
</dbReference>
<accession>A0ABU3QCP5</accession>
<evidence type="ECO:0000313" key="2">
    <source>
        <dbReference type="EMBL" id="MDT9600919.1"/>
    </source>
</evidence>
<proteinExistence type="predicted"/>
<sequence>MDRAEATGLGVAVSGHLALLAALSLGLATATIPKQSEPIEVSFVDETGLESASPTPSDIPPAPKLAELEGPVEPVVQPLPPPPPEPARVPRPQAAEPTPVPKPSPKPRPQPKAKAEAPARPKTEAPAKSETRPTGRLSGLLKGVSDSDSDSRSTATPGKVASAAVRNSLGAEVRRQVRPHWRGNAPTGADAEKLRTILDIALARSGAVVRVEVVETTGQTASNRPQVKLHQEKAIRAVRLAAPFNLPSEYYDAWKSLTISFDKSLAQ</sequence>
<feature type="compositionally biased region" description="Pro residues" evidence="1">
    <location>
        <begin position="77"/>
        <end position="89"/>
    </location>
</feature>
<gene>
    <name evidence="2" type="ORF">RQX22_18350</name>
</gene>
<feature type="region of interest" description="Disordered" evidence="1">
    <location>
        <begin position="45"/>
        <end position="162"/>
    </location>
</feature>
<dbReference type="EMBL" id="JAVUPU010000014">
    <property type="protein sequence ID" value="MDT9600919.1"/>
    <property type="molecule type" value="Genomic_DNA"/>
</dbReference>
<dbReference type="Proteomes" id="UP001259572">
    <property type="component" value="Unassembled WGS sequence"/>
</dbReference>
<comment type="caution">
    <text evidence="2">The sequence shown here is derived from an EMBL/GenBank/DDBJ whole genome shotgun (WGS) entry which is preliminary data.</text>
</comment>